<protein>
    <submittedName>
        <fullName evidence="1">Uncharacterized protein</fullName>
    </submittedName>
</protein>
<reference evidence="1" key="1">
    <citation type="journal article" date="2021" name="Proc. Natl. Acad. Sci. U.S.A.">
        <title>A Catalog of Tens of Thousands of Viruses from Human Metagenomes Reveals Hidden Associations with Chronic Diseases.</title>
        <authorList>
            <person name="Tisza M.J."/>
            <person name="Buck C.B."/>
        </authorList>
    </citation>
    <scope>NUCLEOTIDE SEQUENCE</scope>
    <source>
        <strain evidence="1">Cted82</strain>
    </source>
</reference>
<proteinExistence type="predicted"/>
<organism evidence="1">
    <name type="scientific">Myoviridae sp. cted82</name>
    <dbReference type="NCBI Taxonomy" id="2827696"/>
    <lineage>
        <taxon>Viruses</taxon>
        <taxon>Duplodnaviria</taxon>
        <taxon>Heunggongvirae</taxon>
        <taxon>Uroviricota</taxon>
        <taxon>Caudoviricetes</taxon>
    </lineage>
</organism>
<accession>A0A8S5TNR7</accession>
<evidence type="ECO:0000313" key="1">
    <source>
        <dbReference type="EMBL" id="DAF64778.1"/>
    </source>
</evidence>
<sequence>MNLLNKLTQKVNKKVIRKELERKAEQRSKFWATVPTELLKRCLSERKEEQETAFNELIELHNSYCEKHNVKGSLLD</sequence>
<name>A0A8S5TNR7_9CAUD</name>
<dbReference type="EMBL" id="BK032867">
    <property type="protein sequence ID" value="DAF64778.1"/>
    <property type="molecule type" value="Genomic_DNA"/>
</dbReference>